<protein>
    <submittedName>
        <fullName evidence="2">Uncharacterized protein</fullName>
    </submittedName>
</protein>
<name>A0A0C3BEI6_SERVB</name>
<sequence>MNNEDTAPPAYSLIGDAESGPSTTVAPRRESGPIHSSGRGIQRLSSQSAGSGLPQSPIRLLRMHYLQKSALTRASEQFEEIAKAARRVFSIPDTIALNISAEVPSFGSERMLVDPEIWPVVCQEITAVWIVANYGQATAAAGSSGTSAQINHAPQGMPMSNMLPNTMANTSEPASASFPRDRKERTVALKEFWGNDTLVLKVRGNVTIGDVKHAVYEQKPAYRTKGICIYHISGGPSINDSFPVLEETYKYYALI</sequence>
<gene>
    <name evidence="2" type="ORF">M408DRAFT_328652</name>
</gene>
<organism evidence="2 3">
    <name type="scientific">Serendipita vermifera MAFF 305830</name>
    <dbReference type="NCBI Taxonomy" id="933852"/>
    <lineage>
        <taxon>Eukaryota</taxon>
        <taxon>Fungi</taxon>
        <taxon>Dikarya</taxon>
        <taxon>Basidiomycota</taxon>
        <taxon>Agaricomycotina</taxon>
        <taxon>Agaricomycetes</taxon>
        <taxon>Sebacinales</taxon>
        <taxon>Serendipitaceae</taxon>
        <taxon>Serendipita</taxon>
    </lineage>
</organism>
<evidence type="ECO:0000313" key="2">
    <source>
        <dbReference type="EMBL" id="KIM29876.1"/>
    </source>
</evidence>
<reference evidence="3" key="2">
    <citation type="submission" date="2015-01" db="EMBL/GenBank/DDBJ databases">
        <title>Evolutionary Origins and Diversification of the Mycorrhizal Mutualists.</title>
        <authorList>
            <consortium name="DOE Joint Genome Institute"/>
            <consortium name="Mycorrhizal Genomics Consortium"/>
            <person name="Kohler A."/>
            <person name="Kuo A."/>
            <person name="Nagy L.G."/>
            <person name="Floudas D."/>
            <person name="Copeland A."/>
            <person name="Barry K.W."/>
            <person name="Cichocki N."/>
            <person name="Veneault-Fourrey C."/>
            <person name="LaButti K."/>
            <person name="Lindquist E.A."/>
            <person name="Lipzen A."/>
            <person name="Lundell T."/>
            <person name="Morin E."/>
            <person name="Murat C."/>
            <person name="Riley R."/>
            <person name="Ohm R."/>
            <person name="Sun H."/>
            <person name="Tunlid A."/>
            <person name="Henrissat B."/>
            <person name="Grigoriev I.V."/>
            <person name="Hibbett D.S."/>
            <person name="Martin F."/>
        </authorList>
    </citation>
    <scope>NUCLEOTIDE SEQUENCE [LARGE SCALE GENOMIC DNA]</scope>
    <source>
        <strain evidence="3">MAFF 305830</strain>
    </source>
</reference>
<feature type="compositionally biased region" description="Polar residues" evidence="1">
    <location>
        <begin position="43"/>
        <end position="53"/>
    </location>
</feature>
<reference evidence="2 3" key="1">
    <citation type="submission" date="2014-04" db="EMBL/GenBank/DDBJ databases">
        <authorList>
            <consortium name="DOE Joint Genome Institute"/>
            <person name="Kuo A."/>
            <person name="Zuccaro A."/>
            <person name="Kohler A."/>
            <person name="Nagy L.G."/>
            <person name="Floudas D."/>
            <person name="Copeland A."/>
            <person name="Barry K.W."/>
            <person name="Cichocki N."/>
            <person name="Veneault-Fourrey C."/>
            <person name="LaButti K."/>
            <person name="Lindquist E.A."/>
            <person name="Lipzen A."/>
            <person name="Lundell T."/>
            <person name="Morin E."/>
            <person name="Murat C."/>
            <person name="Sun H."/>
            <person name="Tunlid A."/>
            <person name="Henrissat B."/>
            <person name="Grigoriev I.V."/>
            <person name="Hibbett D.S."/>
            <person name="Martin F."/>
            <person name="Nordberg H.P."/>
            <person name="Cantor M.N."/>
            <person name="Hua S.X."/>
        </authorList>
    </citation>
    <scope>NUCLEOTIDE SEQUENCE [LARGE SCALE GENOMIC DNA]</scope>
    <source>
        <strain evidence="2 3">MAFF 305830</strain>
    </source>
</reference>
<dbReference type="EMBL" id="KN824287">
    <property type="protein sequence ID" value="KIM29876.1"/>
    <property type="molecule type" value="Genomic_DNA"/>
</dbReference>
<dbReference type="OrthoDB" id="428577at2759"/>
<evidence type="ECO:0000256" key="1">
    <source>
        <dbReference type="SAM" id="MobiDB-lite"/>
    </source>
</evidence>
<keyword evidence="3" id="KW-1185">Reference proteome</keyword>
<proteinExistence type="predicted"/>
<dbReference type="HOGENOM" id="CLU_1090560_0_0_1"/>
<feature type="region of interest" description="Disordered" evidence="1">
    <location>
        <begin position="1"/>
        <end position="53"/>
    </location>
</feature>
<dbReference type="Proteomes" id="UP000054097">
    <property type="component" value="Unassembled WGS sequence"/>
</dbReference>
<dbReference type="AlphaFoldDB" id="A0A0C3BEI6"/>
<evidence type="ECO:0000313" key="3">
    <source>
        <dbReference type="Proteomes" id="UP000054097"/>
    </source>
</evidence>
<accession>A0A0C3BEI6</accession>